<evidence type="ECO:0000313" key="2">
    <source>
        <dbReference type="EMBL" id="MDP4302161.1"/>
    </source>
</evidence>
<dbReference type="EMBL" id="JAUZEE010000009">
    <property type="protein sequence ID" value="MDP4302161.1"/>
    <property type="molecule type" value="Genomic_DNA"/>
</dbReference>
<dbReference type="Gene3D" id="3.30.750.24">
    <property type="entry name" value="STAS domain"/>
    <property type="match status" value="1"/>
</dbReference>
<dbReference type="InterPro" id="IPR058548">
    <property type="entry name" value="MlaB-like_STAS"/>
</dbReference>
<dbReference type="PANTHER" id="PTHR35849">
    <property type="entry name" value="BLR2341 PROTEIN"/>
    <property type="match status" value="1"/>
</dbReference>
<dbReference type="PANTHER" id="PTHR35849:SF2">
    <property type="entry name" value="BLR2341 PROTEIN"/>
    <property type="match status" value="1"/>
</dbReference>
<comment type="caution">
    <text evidence="2">The sequence shown here is derived from an EMBL/GenBank/DDBJ whole genome shotgun (WGS) entry which is preliminary data.</text>
</comment>
<dbReference type="CDD" id="cd07043">
    <property type="entry name" value="STAS_anti-anti-sigma_factors"/>
    <property type="match status" value="1"/>
</dbReference>
<feature type="domain" description="STAS" evidence="1">
    <location>
        <begin position="12"/>
        <end position="103"/>
    </location>
</feature>
<organism evidence="2 3">
    <name type="scientific">Leptothrix discophora</name>
    <dbReference type="NCBI Taxonomy" id="89"/>
    <lineage>
        <taxon>Bacteria</taxon>
        <taxon>Pseudomonadati</taxon>
        <taxon>Pseudomonadota</taxon>
        <taxon>Betaproteobacteria</taxon>
        <taxon>Burkholderiales</taxon>
        <taxon>Sphaerotilaceae</taxon>
        <taxon>Leptothrix</taxon>
    </lineage>
</organism>
<dbReference type="InterPro" id="IPR036513">
    <property type="entry name" value="STAS_dom_sf"/>
</dbReference>
<evidence type="ECO:0000313" key="3">
    <source>
        <dbReference type="Proteomes" id="UP001235760"/>
    </source>
</evidence>
<evidence type="ECO:0000259" key="1">
    <source>
        <dbReference type="PROSITE" id="PS50801"/>
    </source>
</evidence>
<sequence length="103" mass="10734">MTATPPATHHALHGELDIQQAQAQREALLAVLAANGGTTQDLLLDLADVTACDSTGVQLLLATRNTLKLAGASLRIVQASPVVREVLRTYGLQGLIDEPAAKA</sequence>
<dbReference type="RefSeq" id="WP_305750697.1">
    <property type="nucleotide sequence ID" value="NZ_JAUZEE010000009.1"/>
</dbReference>
<reference evidence="2 3" key="1">
    <citation type="submission" date="2023-08" db="EMBL/GenBank/DDBJ databases">
        <authorList>
            <person name="Roldan D.M."/>
            <person name="Menes R.J."/>
        </authorList>
    </citation>
    <scope>NUCLEOTIDE SEQUENCE [LARGE SCALE GENOMIC DNA]</scope>
    <source>
        <strain evidence="2 3">CCM 2812</strain>
    </source>
</reference>
<name>A0ABT9G6N7_LEPDI</name>
<dbReference type="Pfam" id="PF13466">
    <property type="entry name" value="STAS_2"/>
    <property type="match status" value="1"/>
</dbReference>
<accession>A0ABT9G6N7</accession>
<proteinExistence type="predicted"/>
<protein>
    <submittedName>
        <fullName evidence="2">STAS domain-containing protein</fullName>
    </submittedName>
</protein>
<dbReference type="InterPro" id="IPR052746">
    <property type="entry name" value="MlaB_ABC_Transporter"/>
</dbReference>
<dbReference type="SUPFAM" id="SSF52091">
    <property type="entry name" value="SpoIIaa-like"/>
    <property type="match status" value="1"/>
</dbReference>
<dbReference type="PROSITE" id="PS50801">
    <property type="entry name" value="STAS"/>
    <property type="match status" value="1"/>
</dbReference>
<gene>
    <name evidence="2" type="ORF">Q8X39_16115</name>
</gene>
<dbReference type="InterPro" id="IPR002645">
    <property type="entry name" value="STAS_dom"/>
</dbReference>
<keyword evidence="3" id="KW-1185">Reference proteome</keyword>
<dbReference type="Proteomes" id="UP001235760">
    <property type="component" value="Unassembled WGS sequence"/>
</dbReference>